<dbReference type="InterPro" id="IPR052895">
    <property type="entry name" value="HetReg/Transcr_Mod"/>
</dbReference>
<accession>A0AA40BU31</accession>
<dbReference type="Proteomes" id="UP001175000">
    <property type="component" value="Unassembled WGS sequence"/>
</dbReference>
<evidence type="ECO:0000313" key="1">
    <source>
        <dbReference type="EMBL" id="KAK0613703.1"/>
    </source>
</evidence>
<proteinExistence type="predicted"/>
<evidence type="ECO:0000313" key="2">
    <source>
        <dbReference type="Proteomes" id="UP001175000"/>
    </source>
</evidence>
<dbReference type="EMBL" id="JAULSU010000006">
    <property type="protein sequence ID" value="KAK0613703.1"/>
    <property type="molecule type" value="Genomic_DNA"/>
</dbReference>
<gene>
    <name evidence="1" type="ORF">B0T14DRAFT_526744</name>
</gene>
<name>A0AA40BU31_9PEZI</name>
<comment type="caution">
    <text evidence="1">The sequence shown here is derived from an EMBL/GenBank/DDBJ whole genome shotgun (WGS) entry which is preliminary data.</text>
</comment>
<sequence length="375" mass="41173">MRVSDPPALAGHRGTRKHISQKYHGSLMSLYMDAGYLHVTDPKDRVYGMLGIATDCGPDHDILVDYTLSLSEVYGQVFEHFIRAYDNLSFLCCTAFKHAEVEEMGGHCTWLPHPQARGSSFDLFVHTKGAGGAISVASSSTIQLALDLGTSANTLGPSVFTLTARGILVDRVERTGVHEALHLAPIDDWYADLESLITELPNSDDKITTESVLVGYMRRVKELDREEDRDSSKASIRSFYDLYARTLQRSGKGRTKGTVADMAVNENARLDSSPAFKDTVSHFLTCFAYTQFVKTQRGRLGIATSGHLEPGSEIWVVFGCPVLLVLHPTDGGRHSLRGQVWLDGLMDGEACERVDMSGVPTADYEGPEVVDLVLC</sequence>
<protein>
    <submittedName>
        <fullName evidence="1">Uncharacterized protein</fullName>
    </submittedName>
</protein>
<dbReference type="AlphaFoldDB" id="A0AA40BU31"/>
<dbReference type="PANTHER" id="PTHR24148:SF64">
    <property type="entry name" value="HETEROKARYON INCOMPATIBILITY DOMAIN-CONTAINING PROTEIN"/>
    <property type="match status" value="1"/>
</dbReference>
<keyword evidence="2" id="KW-1185">Reference proteome</keyword>
<reference evidence="1" key="1">
    <citation type="submission" date="2023-06" db="EMBL/GenBank/DDBJ databases">
        <title>Genome-scale phylogeny and comparative genomics of the fungal order Sordariales.</title>
        <authorList>
            <consortium name="Lawrence Berkeley National Laboratory"/>
            <person name="Hensen N."/>
            <person name="Bonometti L."/>
            <person name="Westerberg I."/>
            <person name="Brannstrom I.O."/>
            <person name="Guillou S."/>
            <person name="Cros-Aarteil S."/>
            <person name="Calhoun S."/>
            <person name="Haridas S."/>
            <person name="Kuo A."/>
            <person name="Mondo S."/>
            <person name="Pangilinan J."/>
            <person name="Riley R."/>
            <person name="Labutti K."/>
            <person name="Andreopoulos B."/>
            <person name="Lipzen A."/>
            <person name="Chen C."/>
            <person name="Yanf M."/>
            <person name="Daum C."/>
            <person name="Ng V."/>
            <person name="Clum A."/>
            <person name="Steindorff A."/>
            <person name="Ohm R."/>
            <person name="Martin F."/>
            <person name="Silar P."/>
            <person name="Natvig D."/>
            <person name="Lalanne C."/>
            <person name="Gautier V."/>
            <person name="Ament-Velasquez S.L."/>
            <person name="Kruys A."/>
            <person name="Hutchinson M.I."/>
            <person name="Powell A.J."/>
            <person name="Barry K."/>
            <person name="Miller A.N."/>
            <person name="Grigoriev I.V."/>
            <person name="Debuchy R."/>
            <person name="Gladieux P."/>
            <person name="Thoren M.H."/>
            <person name="Johannesson H."/>
        </authorList>
    </citation>
    <scope>NUCLEOTIDE SEQUENCE</scope>
    <source>
        <strain evidence="1">CBS 606.72</strain>
    </source>
</reference>
<organism evidence="1 2">
    <name type="scientific">Immersiella caudata</name>
    <dbReference type="NCBI Taxonomy" id="314043"/>
    <lineage>
        <taxon>Eukaryota</taxon>
        <taxon>Fungi</taxon>
        <taxon>Dikarya</taxon>
        <taxon>Ascomycota</taxon>
        <taxon>Pezizomycotina</taxon>
        <taxon>Sordariomycetes</taxon>
        <taxon>Sordariomycetidae</taxon>
        <taxon>Sordariales</taxon>
        <taxon>Lasiosphaeriaceae</taxon>
        <taxon>Immersiella</taxon>
    </lineage>
</organism>
<dbReference type="PANTHER" id="PTHR24148">
    <property type="entry name" value="ANKYRIN REPEAT DOMAIN-CONTAINING PROTEIN 39 HOMOLOG-RELATED"/>
    <property type="match status" value="1"/>
</dbReference>